<dbReference type="InterPro" id="IPR045339">
    <property type="entry name" value="DUF6534"/>
</dbReference>
<feature type="transmembrane region" description="Helical" evidence="1">
    <location>
        <begin position="155"/>
        <end position="177"/>
    </location>
</feature>
<evidence type="ECO:0000313" key="4">
    <source>
        <dbReference type="Proteomes" id="UP000814176"/>
    </source>
</evidence>
<dbReference type="EMBL" id="JADCUA010000015">
    <property type="protein sequence ID" value="KAH9834481.1"/>
    <property type="molecule type" value="Genomic_DNA"/>
</dbReference>
<dbReference type="PANTHER" id="PTHR40465:SF1">
    <property type="entry name" value="DUF6534 DOMAIN-CONTAINING PROTEIN"/>
    <property type="match status" value="1"/>
</dbReference>
<dbReference type="PANTHER" id="PTHR40465">
    <property type="entry name" value="CHROMOSOME 1, WHOLE GENOME SHOTGUN SEQUENCE"/>
    <property type="match status" value="1"/>
</dbReference>
<accession>A0ABQ8KAE3</accession>
<feature type="transmembrane region" description="Helical" evidence="1">
    <location>
        <begin position="113"/>
        <end position="135"/>
    </location>
</feature>
<proteinExistence type="predicted"/>
<name>A0ABQ8KAE3_9APHY</name>
<organism evidence="3 4">
    <name type="scientific">Rhodofomes roseus</name>
    <dbReference type="NCBI Taxonomy" id="34475"/>
    <lineage>
        <taxon>Eukaryota</taxon>
        <taxon>Fungi</taxon>
        <taxon>Dikarya</taxon>
        <taxon>Basidiomycota</taxon>
        <taxon>Agaricomycotina</taxon>
        <taxon>Agaricomycetes</taxon>
        <taxon>Polyporales</taxon>
        <taxon>Rhodofomes</taxon>
    </lineage>
</organism>
<dbReference type="RefSeq" id="XP_047777012.1">
    <property type="nucleotide sequence ID" value="XM_047916576.1"/>
</dbReference>
<dbReference type="Pfam" id="PF20152">
    <property type="entry name" value="DUF6534"/>
    <property type="match status" value="1"/>
</dbReference>
<feature type="domain" description="DUF6534" evidence="2">
    <location>
        <begin position="163"/>
        <end position="261"/>
    </location>
</feature>
<dbReference type="Proteomes" id="UP000814176">
    <property type="component" value="Unassembled WGS sequence"/>
</dbReference>
<keyword evidence="1" id="KW-1133">Transmembrane helix</keyword>
<dbReference type="GeneID" id="71997308"/>
<sequence>MILHRQCITPRSLYGCTLGQTVYYYSHYGKDHPQLKVLVGILLSVDTAKVAAAANILYYYTVSNHQAPYDIAALTGAYTALTILGIVTVLVSQCFYLRSIYSVWTRRRKTYRIAVVLPGLLLALLGFATGIAWITELNLHDAAEDALTGISARMGIVQLATNIATDLYITIALTWILHDFYSAVETRGLLRRYDSNLGTIVSRLFAYSASRGAILLVLQVVEITINLLDDEHRTYLTNIVWLPQSTIYCNSVLAALNVRQHVRESTASPSLFSWSMRRAQSMI</sequence>
<keyword evidence="1" id="KW-0472">Membrane</keyword>
<comment type="caution">
    <text evidence="3">The sequence shown here is derived from an EMBL/GenBank/DDBJ whole genome shotgun (WGS) entry which is preliminary data.</text>
</comment>
<keyword evidence="1" id="KW-0812">Transmembrane</keyword>
<keyword evidence="4" id="KW-1185">Reference proteome</keyword>
<evidence type="ECO:0000259" key="2">
    <source>
        <dbReference type="Pfam" id="PF20152"/>
    </source>
</evidence>
<reference evidence="3 4" key="1">
    <citation type="journal article" date="2021" name="Environ. Microbiol.">
        <title>Gene family expansions and transcriptome signatures uncover fungal adaptations to wood decay.</title>
        <authorList>
            <person name="Hage H."/>
            <person name="Miyauchi S."/>
            <person name="Viragh M."/>
            <person name="Drula E."/>
            <person name="Min B."/>
            <person name="Chaduli D."/>
            <person name="Navarro D."/>
            <person name="Favel A."/>
            <person name="Norest M."/>
            <person name="Lesage-Meessen L."/>
            <person name="Balint B."/>
            <person name="Merenyi Z."/>
            <person name="de Eugenio L."/>
            <person name="Morin E."/>
            <person name="Martinez A.T."/>
            <person name="Baldrian P."/>
            <person name="Stursova M."/>
            <person name="Martinez M.J."/>
            <person name="Novotny C."/>
            <person name="Magnuson J.K."/>
            <person name="Spatafora J.W."/>
            <person name="Maurice S."/>
            <person name="Pangilinan J."/>
            <person name="Andreopoulos W."/>
            <person name="LaButti K."/>
            <person name="Hundley H."/>
            <person name="Na H."/>
            <person name="Kuo A."/>
            <person name="Barry K."/>
            <person name="Lipzen A."/>
            <person name="Henrissat B."/>
            <person name="Riley R."/>
            <person name="Ahrendt S."/>
            <person name="Nagy L.G."/>
            <person name="Grigoriev I.V."/>
            <person name="Martin F."/>
            <person name="Rosso M.N."/>
        </authorList>
    </citation>
    <scope>NUCLEOTIDE SEQUENCE [LARGE SCALE GENOMIC DNA]</scope>
    <source>
        <strain evidence="3 4">CIRM-BRFM 1785</strain>
    </source>
</reference>
<gene>
    <name evidence="3" type="ORF">C8Q71DRAFT_144007</name>
</gene>
<evidence type="ECO:0000313" key="3">
    <source>
        <dbReference type="EMBL" id="KAH9834481.1"/>
    </source>
</evidence>
<protein>
    <recommendedName>
        <fullName evidence="2">DUF6534 domain-containing protein</fullName>
    </recommendedName>
</protein>
<evidence type="ECO:0000256" key="1">
    <source>
        <dbReference type="SAM" id="Phobius"/>
    </source>
</evidence>
<feature type="transmembrane region" description="Helical" evidence="1">
    <location>
        <begin position="71"/>
        <end position="92"/>
    </location>
</feature>
<feature type="transmembrane region" description="Helical" evidence="1">
    <location>
        <begin position="37"/>
        <end position="59"/>
    </location>
</feature>